<evidence type="ECO:0000313" key="2">
    <source>
        <dbReference type="Proteomes" id="UP000504630"/>
    </source>
</evidence>
<feature type="compositionally biased region" description="Acidic residues" evidence="1">
    <location>
        <begin position="130"/>
        <end position="139"/>
    </location>
</feature>
<name>A0A6J2RF17_COTGO</name>
<accession>A0A6J2RF17</accession>
<reference evidence="3" key="1">
    <citation type="submission" date="2025-08" db="UniProtKB">
        <authorList>
            <consortium name="RefSeq"/>
        </authorList>
    </citation>
    <scope>IDENTIFICATION</scope>
</reference>
<dbReference type="KEGG" id="cgob:115021560"/>
<dbReference type="Proteomes" id="UP000504630">
    <property type="component" value="Chromosome 16"/>
</dbReference>
<feature type="compositionally biased region" description="Polar residues" evidence="1">
    <location>
        <begin position="29"/>
        <end position="77"/>
    </location>
</feature>
<feature type="region of interest" description="Disordered" evidence="1">
    <location>
        <begin position="29"/>
        <end position="141"/>
    </location>
</feature>
<organism evidence="2 3">
    <name type="scientific">Cottoperca gobio</name>
    <name type="common">Frogmouth</name>
    <name type="synonym">Aphritis gobio</name>
    <dbReference type="NCBI Taxonomy" id="56716"/>
    <lineage>
        <taxon>Eukaryota</taxon>
        <taxon>Metazoa</taxon>
        <taxon>Chordata</taxon>
        <taxon>Craniata</taxon>
        <taxon>Vertebrata</taxon>
        <taxon>Euteleostomi</taxon>
        <taxon>Actinopterygii</taxon>
        <taxon>Neopterygii</taxon>
        <taxon>Teleostei</taxon>
        <taxon>Neoteleostei</taxon>
        <taxon>Acanthomorphata</taxon>
        <taxon>Eupercaria</taxon>
        <taxon>Perciformes</taxon>
        <taxon>Notothenioidei</taxon>
        <taxon>Bovichtidae</taxon>
        <taxon>Cottoperca</taxon>
    </lineage>
</organism>
<feature type="compositionally biased region" description="Basic and acidic residues" evidence="1">
    <location>
        <begin position="78"/>
        <end position="90"/>
    </location>
</feature>
<protein>
    <submittedName>
        <fullName evidence="3">Uncharacterized protein LOC115021560</fullName>
    </submittedName>
</protein>
<keyword evidence="2" id="KW-1185">Reference proteome</keyword>
<dbReference type="AlphaFoldDB" id="A0A6J2RF17"/>
<dbReference type="InParanoid" id="A0A6J2RF17"/>
<dbReference type="GeneID" id="115021560"/>
<evidence type="ECO:0000313" key="3">
    <source>
        <dbReference type="RefSeq" id="XP_029307935.1"/>
    </source>
</evidence>
<dbReference type="OrthoDB" id="8440936at2759"/>
<proteinExistence type="predicted"/>
<gene>
    <name evidence="3" type="primary">LOC115021560</name>
</gene>
<evidence type="ECO:0000256" key="1">
    <source>
        <dbReference type="SAM" id="MobiDB-lite"/>
    </source>
</evidence>
<sequence>MVVTAPIRERRENVLSFLNDTLGTTTENAISANTTAYRNPPSTTVKEQDSEAANSLTDMSEAQSTESSNSNGFTGSEVSDKSGGESRVLDSDEIMIPKVVEKDKAPPRRKTNVGPMDMSSNLVQGSRDSEEGETVDAQETENLSGKQVICLSGDQVTGNLQRRATPGRVHRLSDMLVAGPSRDLLDRDSLEYNNGRPALVGSRGDTDYDETREFISSETYPIAPAEHNPSVIFVPAKSRAS</sequence>
<dbReference type="RefSeq" id="XP_029307935.1">
    <property type="nucleotide sequence ID" value="XM_029452075.1"/>
</dbReference>